<sequence length="1037" mass="114764">MATTERILPFSVASVVEDVLQQHGPRLRNIDLAPRKAEEASLRRYEAAGWLRKMVGVVGAKDLPAEPSEEEFRLGLRSGIILCNVLNKVQPGAVPKVVEGPSDSVVVADGAALCAYQYFENVRNFLVAVEEMGLPTFEASDLEQGGKSSRIVNFVLALKSYSDWKQGGGIGSWKLSGNLKPATSGKFLVRKNSEPFTNSFSKNLSTNEKSLDGLSSEQYFSGHDLNEMSTSGSLNSLVRAVLLDKKQEEIPLIVESMLSKVMEEFERRLGSQNELMKAIPKDVSLSDPDKSPSKCASSEIKLEDEATVQMVGEESSHQKCIHDDEGSRSQLLKRQVVVEQQQRDIRELKLTLNTTKAGMQFMQIKYQEEFNNLGKQLHGLAHAASGYQKVLEENRKLYNQVQDLKGNIRVYCRVRPFLGGKLNRLSTVDHIEEGKITIITPSKYGKEGRKSFNFNKVFGPSASQEEVFADMQPLVRSVLDGYNVCIFAYGQTGSGKTYTMSGPEELTEESLGVNYRALSDLFYLSELRKDTFCYDVSVQMIEIYNEQVRDLLVMDGLNKRLGIHNSSQKGINVPDANIVPVSSTSDVINLMNLGQTNRAVSSTAMNDRSSRSHSCLTVHVQGRDLTSGTILRGCMHLVDLAGSERVNKSEVTGDRLKEAQHINRSLSALGDVVSSLAQKNAHVPYRNSKLTQLLQDSLGGQAKTLMFVHISPEHEAIGETISTLKFAERVSTVELGAARVNKDSSDVKELKEQIASLKAALVRKEGESDHIQHSRSSTPERFSMKSGGSSPSQSTWQSLGEMSGGCRQPMEDVGNIEDQNNSALKPRRQSFDLQDLLTSSPPWPPVGSPGPICQKDDGREPGSGNWVDKVMVNKQDSLTRDENPLGHWEESNKKLPEMFYQRHLPDPSKIYPEQPYNKLSANKKDNQDYDIRRTQYEMATTDDSDELEAEAATSDSSEPDLLWQFNIPKVTNIPNGLGSKTKKTQPKTAKSPEIRSSIPTLIPSPSRKLPNGVSPPLHRTGRRPVSGDGKRRNGNGK</sequence>
<dbReference type="AlphaFoldDB" id="A0AAP0S954"/>
<evidence type="ECO:0000259" key="9">
    <source>
        <dbReference type="PROSITE" id="PS50021"/>
    </source>
</evidence>
<feature type="domain" description="Kinesin motor" evidence="10">
    <location>
        <begin position="407"/>
        <end position="733"/>
    </location>
</feature>
<comment type="similarity">
    <text evidence="1">Belongs to the TRAFAC class myosin-kinesin ATPase superfamily. Kinesin family. KIN-14 subfamily.</text>
</comment>
<dbReference type="EMBL" id="JBBPBK010000001">
    <property type="protein sequence ID" value="KAK9292572.1"/>
    <property type="molecule type" value="Genomic_DNA"/>
</dbReference>
<dbReference type="SMART" id="SM00129">
    <property type="entry name" value="KISc"/>
    <property type="match status" value="1"/>
</dbReference>
<reference evidence="11 12" key="1">
    <citation type="journal article" date="2024" name="Plant J.">
        <title>Genome sequences and population genomics reveal climatic adaptation and genomic divergence between two closely related sweetgum species.</title>
        <authorList>
            <person name="Xu W.Q."/>
            <person name="Ren C.Q."/>
            <person name="Zhang X.Y."/>
            <person name="Comes H.P."/>
            <person name="Liu X.H."/>
            <person name="Li Y.G."/>
            <person name="Kettle C.J."/>
            <person name="Jalonen R."/>
            <person name="Gaisberger H."/>
            <person name="Ma Y.Z."/>
            <person name="Qiu Y.X."/>
        </authorList>
    </citation>
    <scope>NUCLEOTIDE SEQUENCE [LARGE SCALE GENOMIC DNA]</scope>
    <source>
        <strain evidence="11">Hangzhou</strain>
    </source>
</reference>
<dbReference type="GO" id="GO:0005524">
    <property type="term" value="F:ATP binding"/>
    <property type="evidence" value="ECO:0007669"/>
    <property type="project" value="UniProtKB-UniRule"/>
</dbReference>
<dbReference type="InterPro" id="IPR027640">
    <property type="entry name" value="Kinesin-like_fam"/>
</dbReference>
<feature type="region of interest" description="Disordered" evidence="8">
    <location>
        <begin position="763"/>
        <end position="818"/>
    </location>
</feature>
<dbReference type="SMART" id="SM00033">
    <property type="entry name" value="CH"/>
    <property type="match status" value="1"/>
</dbReference>
<evidence type="ECO:0000313" key="12">
    <source>
        <dbReference type="Proteomes" id="UP001415857"/>
    </source>
</evidence>
<organism evidence="11 12">
    <name type="scientific">Liquidambar formosana</name>
    <name type="common">Formosan gum</name>
    <dbReference type="NCBI Taxonomy" id="63359"/>
    <lineage>
        <taxon>Eukaryota</taxon>
        <taxon>Viridiplantae</taxon>
        <taxon>Streptophyta</taxon>
        <taxon>Embryophyta</taxon>
        <taxon>Tracheophyta</taxon>
        <taxon>Spermatophyta</taxon>
        <taxon>Magnoliopsida</taxon>
        <taxon>eudicotyledons</taxon>
        <taxon>Gunneridae</taxon>
        <taxon>Pentapetalae</taxon>
        <taxon>Saxifragales</taxon>
        <taxon>Altingiaceae</taxon>
        <taxon>Liquidambar</taxon>
    </lineage>
</organism>
<feature type="binding site" evidence="7">
    <location>
        <begin position="490"/>
        <end position="497"/>
    </location>
    <ligand>
        <name>ATP</name>
        <dbReference type="ChEBI" id="CHEBI:30616"/>
    </ligand>
</feature>
<dbReference type="Proteomes" id="UP001415857">
    <property type="component" value="Unassembled WGS sequence"/>
</dbReference>
<gene>
    <name evidence="11" type="ORF">L1049_020546</name>
</gene>
<evidence type="ECO:0000256" key="2">
    <source>
        <dbReference type="ARBA" id="ARBA00022701"/>
    </source>
</evidence>
<dbReference type="CDD" id="cd21203">
    <property type="entry name" value="CH_AtKIN14-like"/>
    <property type="match status" value="1"/>
</dbReference>
<comment type="caution">
    <text evidence="11">The sequence shown here is derived from an EMBL/GenBank/DDBJ whole genome shotgun (WGS) entry which is preliminary data.</text>
</comment>
<dbReference type="CDD" id="cd01366">
    <property type="entry name" value="KISc_C_terminal"/>
    <property type="match status" value="1"/>
</dbReference>
<keyword evidence="12" id="KW-1185">Reference proteome</keyword>
<name>A0AAP0S954_LIQFO</name>
<evidence type="ECO:0000259" key="10">
    <source>
        <dbReference type="PROSITE" id="PS50067"/>
    </source>
</evidence>
<evidence type="ECO:0000256" key="7">
    <source>
        <dbReference type="PROSITE-ProRule" id="PRU00283"/>
    </source>
</evidence>
<feature type="region of interest" description="Disordered" evidence="8">
    <location>
        <begin position="902"/>
        <end position="1037"/>
    </location>
</feature>
<dbReference type="InterPro" id="IPR036961">
    <property type="entry name" value="Kinesin_motor_dom_sf"/>
</dbReference>
<dbReference type="SUPFAM" id="SSF47576">
    <property type="entry name" value="Calponin-homology domain, CH-domain"/>
    <property type="match status" value="1"/>
</dbReference>
<dbReference type="PROSITE" id="PS50067">
    <property type="entry name" value="KINESIN_MOTOR_2"/>
    <property type="match status" value="1"/>
</dbReference>
<proteinExistence type="inferred from homology"/>
<dbReference type="PANTHER" id="PTHR47972:SF12">
    <property type="entry name" value="KINESIN-LIKE PROTEIN KIN-14H"/>
    <property type="match status" value="1"/>
</dbReference>
<dbReference type="InterPro" id="IPR027417">
    <property type="entry name" value="P-loop_NTPase"/>
</dbReference>
<accession>A0AAP0S954</accession>
<evidence type="ECO:0000256" key="5">
    <source>
        <dbReference type="ARBA" id="ARBA00023054"/>
    </source>
</evidence>
<dbReference type="GO" id="GO:0008017">
    <property type="term" value="F:microtubule binding"/>
    <property type="evidence" value="ECO:0007669"/>
    <property type="project" value="InterPro"/>
</dbReference>
<evidence type="ECO:0000256" key="6">
    <source>
        <dbReference type="ARBA" id="ARBA00023175"/>
    </source>
</evidence>
<dbReference type="FunFam" id="3.40.850.10:FF:000045">
    <property type="entry name" value="Kinesin-like protein KIN-14I isoform A"/>
    <property type="match status" value="1"/>
</dbReference>
<dbReference type="GO" id="GO:0007018">
    <property type="term" value="P:microtubule-based movement"/>
    <property type="evidence" value="ECO:0007669"/>
    <property type="project" value="InterPro"/>
</dbReference>
<keyword evidence="5" id="KW-0175">Coiled coil</keyword>
<dbReference type="FunFam" id="1.10.418.10:FF:000062">
    <property type="entry name" value="Kinesin-like protein KIN-14I isoform A"/>
    <property type="match status" value="1"/>
</dbReference>
<dbReference type="InterPro" id="IPR001752">
    <property type="entry name" value="Kinesin_motor_dom"/>
</dbReference>
<feature type="compositionally biased region" description="Low complexity" evidence="8">
    <location>
        <begin position="784"/>
        <end position="798"/>
    </location>
</feature>
<evidence type="ECO:0000256" key="8">
    <source>
        <dbReference type="SAM" id="MobiDB-lite"/>
    </source>
</evidence>
<feature type="compositionally biased region" description="Basic and acidic residues" evidence="8">
    <location>
        <begin position="763"/>
        <end position="772"/>
    </location>
</feature>
<dbReference type="PANTHER" id="PTHR47972">
    <property type="entry name" value="KINESIN-LIKE PROTEIN KLP-3"/>
    <property type="match status" value="1"/>
</dbReference>
<dbReference type="PROSITE" id="PS50021">
    <property type="entry name" value="CH"/>
    <property type="match status" value="1"/>
</dbReference>
<feature type="compositionally biased region" description="Basic and acidic residues" evidence="8">
    <location>
        <begin position="922"/>
        <end position="935"/>
    </location>
</feature>
<evidence type="ECO:0000256" key="1">
    <source>
        <dbReference type="ARBA" id="ARBA00010899"/>
    </source>
</evidence>
<protein>
    <submittedName>
        <fullName evidence="11">Uncharacterized protein</fullName>
    </submittedName>
</protein>
<keyword evidence="3 7" id="KW-0547">Nucleotide-binding</keyword>
<keyword evidence="2" id="KW-0493">Microtubule</keyword>
<dbReference type="Gene3D" id="3.40.850.10">
    <property type="entry name" value="Kinesin motor domain"/>
    <property type="match status" value="1"/>
</dbReference>
<dbReference type="PRINTS" id="PR00380">
    <property type="entry name" value="KINESINHEAVY"/>
</dbReference>
<feature type="compositionally biased region" description="Acidic residues" evidence="8">
    <location>
        <begin position="940"/>
        <end position="949"/>
    </location>
</feature>
<dbReference type="SUPFAM" id="SSF52540">
    <property type="entry name" value="P-loop containing nucleoside triphosphate hydrolases"/>
    <property type="match status" value="1"/>
</dbReference>
<dbReference type="GO" id="GO:0003777">
    <property type="term" value="F:microtubule motor activity"/>
    <property type="evidence" value="ECO:0007669"/>
    <property type="project" value="InterPro"/>
</dbReference>
<evidence type="ECO:0000313" key="11">
    <source>
        <dbReference type="EMBL" id="KAK9292572.1"/>
    </source>
</evidence>
<keyword evidence="6 7" id="KW-0505">Motor protein</keyword>
<dbReference type="Pfam" id="PF00225">
    <property type="entry name" value="Kinesin"/>
    <property type="match status" value="1"/>
</dbReference>
<evidence type="ECO:0000256" key="3">
    <source>
        <dbReference type="ARBA" id="ARBA00022741"/>
    </source>
</evidence>
<dbReference type="InterPro" id="IPR036872">
    <property type="entry name" value="CH_dom_sf"/>
</dbReference>
<feature type="domain" description="Calponin-homology (CH)" evidence="9">
    <location>
        <begin position="41"/>
        <end position="163"/>
    </location>
</feature>
<evidence type="ECO:0000256" key="4">
    <source>
        <dbReference type="ARBA" id="ARBA00022840"/>
    </source>
</evidence>
<dbReference type="Pfam" id="PF00307">
    <property type="entry name" value="CH"/>
    <property type="match status" value="1"/>
</dbReference>
<feature type="region of interest" description="Disordered" evidence="8">
    <location>
        <begin position="839"/>
        <end position="867"/>
    </location>
</feature>
<dbReference type="InterPro" id="IPR001715">
    <property type="entry name" value="CH_dom"/>
</dbReference>
<dbReference type="GO" id="GO:0005874">
    <property type="term" value="C:microtubule"/>
    <property type="evidence" value="ECO:0007669"/>
    <property type="project" value="UniProtKB-KW"/>
</dbReference>
<keyword evidence="4 7" id="KW-0067">ATP-binding</keyword>
<dbReference type="GO" id="GO:0016887">
    <property type="term" value="F:ATP hydrolysis activity"/>
    <property type="evidence" value="ECO:0007669"/>
    <property type="project" value="UniProtKB-ARBA"/>
</dbReference>
<dbReference type="Gene3D" id="1.10.418.10">
    <property type="entry name" value="Calponin-like domain"/>
    <property type="match status" value="1"/>
</dbReference>